<keyword evidence="8 9" id="KW-0472">Membrane</keyword>
<evidence type="ECO:0000256" key="5">
    <source>
        <dbReference type="ARBA" id="ARBA00022597"/>
    </source>
</evidence>
<feature type="transmembrane region" description="Helical" evidence="9">
    <location>
        <begin position="153"/>
        <end position="175"/>
    </location>
</feature>
<evidence type="ECO:0000256" key="3">
    <source>
        <dbReference type="ARBA" id="ARBA00022448"/>
    </source>
</evidence>
<feature type="domain" description="ABC transmembrane type-1" evidence="10">
    <location>
        <begin position="41"/>
        <end position="232"/>
    </location>
</feature>
<proteinExistence type="inferred from homology"/>
<dbReference type="CDD" id="cd06261">
    <property type="entry name" value="TM_PBP2"/>
    <property type="match status" value="1"/>
</dbReference>
<dbReference type="SUPFAM" id="SSF161098">
    <property type="entry name" value="MetI-like"/>
    <property type="match status" value="1"/>
</dbReference>
<name>X1U3N0_9ZZZZ</name>
<dbReference type="PROSITE" id="PS50928">
    <property type="entry name" value="ABC_TM1"/>
    <property type="match status" value="1"/>
</dbReference>
<organism evidence="11">
    <name type="scientific">marine sediment metagenome</name>
    <dbReference type="NCBI Taxonomy" id="412755"/>
    <lineage>
        <taxon>unclassified sequences</taxon>
        <taxon>metagenomes</taxon>
        <taxon>ecological metagenomes</taxon>
    </lineage>
</organism>
<feature type="transmembrane region" description="Helical" evidence="9">
    <location>
        <begin position="78"/>
        <end position="103"/>
    </location>
</feature>
<evidence type="ECO:0000256" key="6">
    <source>
        <dbReference type="ARBA" id="ARBA00022692"/>
    </source>
</evidence>
<dbReference type="AlphaFoldDB" id="X1U3N0"/>
<keyword evidence="5" id="KW-0762">Sugar transport</keyword>
<evidence type="ECO:0000313" key="11">
    <source>
        <dbReference type="EMBL" id="GAJ12173.1"/>
    </source>
</evidence>
<keyword evidence="3" id="KW-0813">Transport</keyword>
<sequence>PDKDLLNVPPTWIPTPDLSNYAYALTSGEEGGTAWLFRKSLVNSFIVAASVTVFCLFVGGLAGYAFSRFALPFKDKLLFLVLFTQMLPVITVVIPLYLIFSTLHMLDRLITLVIVYSSFTLPLVIWLLKGFFDTIPADLEEAAMVDGSTLLGAFFRIVVPLSIPGVIATGGLAFLAAWNEFMIVLVFTNTAASKTMPVAVAEFIGRFRVDYGLMCSVGIIASLLPVALALVFQKYLVQGLSAGGVK</sequence>
<comment type="caution">
    <text evidence="11">The sequence shown here is derived from an EMBL/GenBank/DDBJ whole genome shotgun (WGS) entry which is preliminary data.</text>
</comment>
<dbReference type="PANTHER" id="PTHR32243">
    <property type="entry name" value="MALTOSE TRANSPORT SYSTEM PERMEASE-RELATED"/>
    <property type="match status" value="1"/>
</dbReference>
<dbReference type="Gene3D" id="1.10.3720.10">
    <property type="entry name" value="MetI-like"/>
    <property type="match status" value="1"/>
</dbReference>
<dbReference type="EMBL" id="BARW01031018">
    <property type="protein sequence ID" value="GAJ12173.1"/>
    <property type="molecule type" value="Genomic_DNA"/>
</dbReference>
<feature type="transmembrane region" description="Helical" evidence="9">
    <location>
        <begin position="45"/>
        <end position="66"/>
    </location>
</feature>
<evidence type="ECO:0000256" key="1">
    <source>
        <dbReference type="ARBA" id="ARBA00004651"/>
    </source>
</evidence>
<evidence type="ECO:0000256" key="7">
    <source>
        <dbReference type="ARBA" id="ARBA00022989"/>
    </source>
</evidence>
<dbReference type="InterPro" id="IPR050901">
    <property type="entry name" value="BP-dep_ABC_trans_perm"/>
</dbReference>
<dbReference type="PANTHER" id="PTHR32243:SF50">
    <property type="entry name" value="MALTOSE_MALTODEXTRIN TRANSPORT SYSTEM PERMEASE PROTEIN MALG"/>
    <property type="match status" value="1"/>
</dbReference>
<feature type="non-terminal residue" evidence="11">
    <location>
        <position position="246"/>
    </location>
</feature>
<evidence type="ECO:0000256" key="4">
    <source>
        <dbReference type="ARBA" id="ARBA00022475"/>
    </source>
</evidence>
<evidence type="ECO:0000256" key="8">
    <source>
        <dbReference type="ARBA" id="ARBA00023136"/>
    </source>
</evidence>
<dbReference type="InterPro" id="IPR000515">
    <property type="entry name" value="MetI-like"/>
</dbReference>
<comment type="subcellular location">
    <subcellularLocation>
        <location evidence="1">Cell membrane</location>
        <topology evidence="1">Multi-pass membrane protein</topology>
    </subcellularLocation>
</comment>
<dbReference type="GO" id="GO:0005886">
    <property type="term" value="C:plasma membrane"/>
    <property type="evidence" value="ECO:0007669"/>
    <property type="project" value="UniProtKB-SubCell"/>
</dbReference>
<reference evidence="11" key="1">
    <citation type="journal article" date="2014" name="Front. Microbiol.">
        <title>High frequency of phylogenetically diverse reductive dehalogenase-homologous genes in deep subseafloor sedimentary metagenomes.</title>
        <authorList>
            <person name="Kawai M."/>
            <person name="Futagami T."/>
            <person name="Toyoda A."/>
            <person name="Takaki Y."/>
            <person name="Nishi S."/>
            <person name="Hori S."/>
            <person name="Arai W."/>
            <person name="Tsubouchi T."/>
            <person name="Morono Y."/>
            <person name="Uchiyama I."/>
            <person name="Ito T."/>
            <person name="Fujiyama A."/>
            <person name="Inagaki F."/>
            <person name="Takami H."/>
        </authorList>
    </citation>
    <scope>NUCLEOTIDE SEQUENCE</scope>
    <source>
        <strain evidence="11">Expedition CK06-06</strain>
    </source>
</reference>
<protein>
    <recommendedName>
        <fullName evidence="10">ABC transmembrane type-1 domain-containing protein</fullName>
    </recommendedName>
</protein>
<evidence type="ECO:0000256" key="2">
    <source>
        <dbReference type="ARBA" id="ARBA00009047"/>
    </source>
</evidence>
<evidence type="ECO:0000259" key="10">
    <source>
        <dbReference type="PROSITE" id="PS50928"/>
    </source>
</evidence>
<gene>
    <name evidence="11" type="ORF">S12H4_49441</name>
</gene>
<keyword evidence="7 9" id="KW-1133">Transmembrane helix</keyword>
<feature type="transmembrane region" description="Helical" evidence="9">
    <location>
        <begin position="211"/>
        <end position="232"/>
    </location>
</feature>
<dbReference type="Pfam" id="PF00528">
    <property type="entry name" value="BPD_transp_1"/>
    <property type="match status" value="1"/>
</dbReference>
<dbReference type="InterPro" id="IPR035906">
    <property type="entry name" value="MetI-like_sf"/>
</dbReference>
<keyword evidence="4" id="KW-1003">Cell membrane</keyword>
<comment type="similarity">
    <text evidence="2">Belongs to the binding-protein-dependent transport system permease family. MalFG subfamily.</text>
</comment>
<feature type="non-terminal residue" evidence="11">
    <location>
        <position position="1"/>
    </location>
</feature>
<feature type="transmembrane region" description="Helical" evidence="9">
    <location>
        <begin position="181"/>
        <end position="204"/>
    </location>
</feature>
<feature type="transmembrane region" description="Helical" evidence="9">
    <location>
        <begin position="109"/>
        <end position="132"/>
    </location>
</feature>
<dbReference type="GO" id="GO:0055085">
    <property type="term" value="P:transmembrane transport"/>
    <property type="evidence" value="ECO:0007669"/>
    <property type="project" value="InterPro"/>
</dbReference>
<accession>X1U3N0</accession>
<evidence type="ECO:0000256" key="9">
    <source>
        <dbReference type="SAM" id="Phobius"/>
    </source>
</evidence>
<keyword evidence="6 9" id="KW-0812">Transmembrane</keyword>